<feature type="compositionally biased region" description="Acidic residues" evidence="1">
    <location>
        <begin position="53"/>
        <end position="73"/>
    </location>
</feature>
<evidence type="ECO:0000313" key="2">
    <source>
        <dbReference type="EMBL" id="OJT08896.1"/>
    </source>
</evidence>
<dbReference type="AlphaFoldDB" id="A0A1M2VMV4"/>
<keyword evidence="3" id="KW-1185">Reference proteome</keyword>
<sequence length="239" mass="25954">MTRQLRSRASRPNYAALLGIGEDENGAGPSNSAQELDDDSSGSDFALEVGADAAEEDVDDMVLDEPEGEVEDDVPARKRKRSAPSTREPSVLDYGSASVASRAKKTPAKATPRRSVAFIPGLALSSNKQTPGLPNLHHRHRSTGIYLKEGKIERLTAAPALFQPESTTPTNAWAANNAVSSRVNKSWGYNIGPGPLWELAEDRGWYKEAGTTSATSERELRPRVHEYVALRPYELIGLE</sequence>
<dbReference type="EMBL" id="MNAD01001008">
    <property type="protein sequence ID" value="OJT08896.1"/>
    <property type="molecule type" value="Genomic_DNA"/>
</dbReference>
<organism evidence="2 3">
    <name type="scientific">Trametes pubescens</name>
    <name type="common">White-rot fungus</name>
    <dbReference type="NCBI Taxonomy" id="154538"/>
    <lineage>
        <taxon>Eukaryota</taxon>
        <taxon>Fungi</taxon>
        <taxon>Dikarya</taxon>
        <taxon>Basidiomycota</taxon>
        <taxon>Agaricomycotina</taxon>
        <taxon>Agaricomycetes</taxon>
        <taxon>Polyporales</taxon>
        <taxon>Polyporaceae</taxon>
        <taxon>Trametes</taxon>
    </lineage>
</organism>
<dbReference type="OrthoDB" id="4703at2759"/>
<protein>
    <submittedName>
        <fullName evidence="2">Uncharacterized protein</fullName>
    </submittedName>
</protein>
<name>A0A1M2VMV4_TRAPU</name>
<proteinExistence type="predicted"/>
<comment type="caution">
    <text evidence="2">The sequence shown here is derived from an EMBL/GenBank/DDBJ whole genome shotgun (WGS) entry which is preliminary data.</text>
</comment>
<gene>
    <name evidence="2" type="ORF">TRAPUB_247</name>
</gene>
<accession>A0A1M2VMV4</accession>
<reference evidence="2 3" key="1">
    <citation type="submission" date="2016-10" db="EMBL/GenBank/DDBJ databases">
        <title>Genome sequence of the basidiomycete white-rot fungus Trametes pubescens.</title>
        <authorList>
            <person name="Makela M.R."/>
            <person name="Granchi Z."/>
            <person name="Peng M."/>
            <person name="De Vries R.P."/>
            <person name="Grigoriev I."/>
            <person name="Riley R."/>
            <person name="Hilden K."/>
        </authorList>
    </citation>
    <scope>NUCLEOTIDE SEQUENCE [LARGE SCALE GENOMIC DNA]</scope>
    <source>
        <strain evidence="2 3">FBCC735</strain>
    </source>
</reference>
<dbReference type="STRING" id="154538.A0A1M2VMV4"/>
<evidence type="ECO:0000256" key="1">
    <source>
        <dbReference type="SAM" id="MobiDB-lite"/>
    </source>
</evidence>
<dbReference type="Proteomes" id="UP000184267">
    <property type="component" value="Unassembled WGS sequence"/>
</dbReference>
<evidence type="ECO:0000313" key="3">
    <source>
        <dbReference type="Proteomes" id="UP000184267"/>
    </source>
</evidence>
<feature type="region of interest" description="Disordered" evidence="1">
    <location>
        <begin position="18"/>
        <end position="114"/>
    </location>
</feature>